<dbReference type="InterPro" id="IPR005135">
    <property type="entry name" value="Endo/exonuclease/phosphatase"/>
</dbReference>
<feature type="non-terminal residue" evidence="2">
    <location>
        <position position="1"/>
    </location>
</feature>
<organism evidence="2">
    <name type="scientific">Lygus hesperus</name>
    <name type="common">Western plant bug</name>
    <dbReference type="NCBI Taxonomy" id="30085"/>
    <lineage>
        <taxon>Eukaryota</taxon>
        <taxon>Metazoa</taxon>
        <taxon>Ecdysozoa</taxon>
        <taxon>Arthropoda</taxon>
        <taxon>Hexapoda</taxon>
        <taxon>Insecta</taxon>
        <taxon>Pterygota</taxon>
        <taxon>Neoptera</taxon>
        <taxon>Paraneoptera</taxon>
        <taxon>Hemiptera</taxon>
        <taxon>Heteroptera</taxon>
        <taxon>Panheteroptera</taxon>
        <taxon>Cimicomorpha</taxon>
        <taxon>Miridae</taxon>
        <taxon>Mirini</taxon>
        <taxon>Lygus</taxon>
    </lineage>
</organism>
<dbReference type="AlphaFoldDB" id="A0A0A9Y5Y7"/>
<sequence>RLKGYKCYHAIHSSNQARGGSAVLIKESLYHHEQVKIETEAFQICAIAIRTTSFMIIVASIYCPPRHQTTYDEYMGILSQLGNRFILGGDFNAKNTLWGSRLLQKVVD</sequence>
<dbReference type="InterPro" id="IPR036691">
    <property type="entry name" value="Endo/exonu/phosph_ase_sf"/>
</dbReference>
<reference evidence="2" key="1">
    <citation type="journal article" date="2014" name="PLoS ONE">
        <title>Transcriptome-Based Identification of ABC Transporters in the Western Tarnished Plant Bug Lygus hesperus.</title>
        <authorList>
            <person name="Hull J.J."/>
            <person name="Chaney K."/>
            <person name="Geib S.M."/>
            <person name="Fabrick J.A."/>
            <person name="Brent C.S."/>
            <person name="Walsh D."/>
            <person name="Lavine L.C."/>
        </authorList>
    </citation>
    <scope>NUCLEOTIDE SEQUENCE</scope>
</reference>
<name>A0A0A9Y5Y7_LYGHE</name>
<dbReference type="Pfam" id="PF14529">
    <property type="entry name" value="Exo_endo_phos_2"/>
    <property type="match status" value="1"/>
</dbReference>
<evidence type="ECO:0000259" key="1">
    <source>
        <dbReference type="Pfam" id="PF14529"/>
    </source>
</evidence>
<evidence type="ECO:0000313" key="2">
    <source>
        <dbReference type="EMBL" id="JAG27041.1"/>
    </source>
</evidence>
<keyword evidence="2" id="KW-0695">RNA-directed DNA polymerase</keyword>
<feature type="domain" description="Endonuclease/exonuclease/phosphatase" evidence="1">
    <location>
        <begin position="56"/>
        <end position="100"/>
    </location>
</feature>
<dbReference type="GO" id="GO:0003964">
    <property type="term" value="F:RNA-directed DNA polymerase activity"/>
    <property type="evidence" value="ECO:0007669"/>
    <property type="project" value="UniProtKB-KW"/>
</dbReference>
<proteinExistence type="predicted"/>
<dbReference type="EMBL" id="GBHO01016563">
    <property type="protein sequence ID" value="JAG27041.1"/>
    <property type="molecule type" value="Transcribed_RNA"/>
</dbReference>
<dbReference type="Gene3D" id="3.60.10.10">
    <property type="entry name" value="Endonuclease/exonuclease/phosphatase"/>
    <property type="match status" value="1"/>
</dbReference>
<keyword evidence="2" id="KW-0548">Nucleotidyltransferase</keyword>
<dbReference type="SUPFAM" id="SSF56219">
    <property type="entry name" value="DNase I-like"/>
    <property type="match status" value="1"/>
</dbReference>
<accession>A0A0A9Y5Y7</accession>
<reference evidence="2" key="2">
    <citation type="submission" date="2014-07" db="EMBL/GenBank/DDBJ databases">
        <authorList>
            <person name="Hull J."/>
        </authorList>
    </citation>
    <scope>NUCLEOTIDE SEQUENCE</scope>
</reference>
<gene>
    <name evidence="2" type="primary">pol_322</name>
    <name evidence="2" type="ORF">CM83_105289</name>
</gene>
<keyword evidence="2" id="KW-0808">Transferase</keyword>
<protein>
    <submittedName>
        <fullName evidence="2">RNA-directed DNA polymerase from mobile element jockey</fullName>
    </submittedName>
</protein>